<dbReference type="PANTHER" id="PTHR46148:SF59">
    <property type="entry name" value="NUCLEOTIDYLTRANSFERASE, RIBONUCLEASE H"/>
    <property type="match status" value="1"/>
</dbReference>
<evidence type="ECO:0000313" key="1">
    <source>
        <dbReference type="EMBL" id="GEU69091.1"/>
    </source>
</evidence>
<sequence>MIPGRSIEVFPGRIPNEAAIALYGRKCRSPVLWDEFGESRLIGPGLVQETTDKVVLMKEKLKVVRDRQMSYVDNRRKPLEFEVGDQVLLKVSPWKGVIRFGKKGKLAPKTLRFVEEPVEIMDREVKTLKRSKISIVKVRWNSKHVVSSRGNLRTI</sequence>
<dbReference type="AlphaFoldDB" id="A0A6L2M558"/>
<keyword evidence="1" id="KW-0695">RNA-directed DNA polymerase</keyword>
<keyword evidence="1" id="KW-0548">Nucleotidyltransferase</keyword>
<reference evidence="1" key="1">
    <citation type="journal article" date="2019" name="Sci. Rep.">
        <title>Draft genome of Tanacetum cinerariifolium, the natural source of mosquito coil.</title>
        <authorList>
            <person name="Yamashiro T."/>
            <person name="Shiraishi A."/>
            <person name="Satake H."/>
            <person name="Nakayama K."/>
        </authorList>
    </citation>
    <scope>NUCLEOTIDE SEQUENCE</scope>
</reference>
<comment type="caution">
    <text evidence="1">The sequence shown here is derived from an EMBL/GenBank/DDBJ whole genome shotgun (WGS) entry which is preliminary data.</text>
</comment>
<protein>
    <submittedName>
        <fullName evidence="1">Putative reverse transcriptase domain-containing protein</fullName>
    </submittedName>
</protein>
<gene>
    <name evidence="1" type="ORF">Tci_041069</name>
</gene>
<dbReference type="PANTHER" id="PTHR46148">
    <property type="entry name" value="CHROMO DOMAIN-CONTAINING PROTEIN"/>
    <property type="match status" value="1"/>
</dbReference>
<organism evidence="1">
    <name type="scientific">Tanacetum cinerariifolium</name>
    <name type="common">Dalmatian daisy</name>
    <name type="synonym">Chrysanthemum cinerariifolium</name>
    <dbReference type="NCBI Taxonomy" id="118510"/>
    <lineage>
        <taxon>Eukaryota</taxon>
        <taxon>Viridiplantae</taxon>
        <taxon>Streptophyta</taxon>
        <taxon>Embryophyta</taxon>
        <taxon>Tracheophyta</taxon>
        <taxon>Spermatophyta</taxon>
        <taxon>Magnoliopsida</taxon>
        <taxon>eudicotyledons</taxon>
        <taxon>Gunneridae</taxon>
        <taxon>Pentapetalae</taxon>
        <taxon>asterids</taxon>
        <taxon>campanulids</taxon>
        <taxon>Asterales</taxon>
        <taxon>Asteraceae</taxon>
        <taxon>Asteroideae</taxon>
        <taxon>Anthemideae</taxon>
        <taxon>Anthemidinae</taxon>
        <taxon>Tanacetum</taxon>
    </lineage>
</organism>
<dbReference type="GO" id="GO:0003964">
    <property type="term" value="F:RNA-directed DNA polymerase activity"/>
    <property type="evidence" value="ECO:0007669"/>
    <property type="project" value="UniProtKB-KW"/>
</dbReference>
<accession>A0A6L2M558</accession>
<dbReference type="EMBL" id="BKCJ010005870">
    <property type="protein sequence ID" value="GEU69091.1"/>
    <property type="molecule type" value="Genomic_DNA"/>
</dbReference>
<keyword evidence="1" id="KW-0808">Transferase</keyword>
<proteinExistence type="predicted"/>
<name>A0A6L2M558_TANCI</name>